<evidence type="ECO:0000256" key="2">
    <source>
        <dbReference type="ARBA" id="ARBA00005979"/>
    </source>
</evidence>
<dbReference type="GO" id="GO:0005829">
    <property type="term" value="C:cytosol"/>
    <property type="evidence" value="ECO:0007669"/>
    <property type="project" value="UniProtKB-ARBA"/>
</dbReference>
<sequence length="379" mass="41989">MSDTSIPTLFTPMKIGPHVLTHRLVLAPLTRFRCPNGVPSVDVPIYYQQRATEGGMMITEATAISPYAGGYSGTPGIYTQEQIEAWKRVTAAVHDKKGIIFMQIWHLGRASFSCDLPNNSTPVSASDIAIESPSPLGGGAFEKPRSLSVDEIKLITQDFVQAAKNAINAGFDGVEIHSGNGYLLDQFINTSSNKRSDMYGGSIENRTRLPLEIIGAVAKAIGNDRTAIRCSPYSGFHDMQDDTTMATWSYLVQQLEKNHPDLAYIHFVEPRVDLMSDELPAEQEENQDSEAEMHLDVFRALWSGPFVSAGNYSYSAKHAYDRAENSPRNLVAVGRAFISNPDLVDRFRNHWNLAPYDRATFYSSGPEGYIDYPFYNAAN</sequence>
<name>A0A1X2IAK4_9FUNG</name>
<feature type="domain" description="NADH:flavin oxidoreductase/NADH oxidase N-terminal" evidence="4">
    <location>
        <begin position="9"/>
        <end position="351"/>
    </location>
</feature>
<dbReference type="EMBL" id="MCGE01000018">
    <property type="protein sequence ID" value="ORZ12809.1"/>
    <property type="molecule type" value="Genomic_DNA"/>
</dbReference>
<evidence type="ECO:0000259" key="4">
    <source>
        <dbReference type="Pfam" id="PF00724"/>
    </source>
</evidence>
<dbReference type="Pfam" id="PF00724">
    <property type="entry name" value="Oxidored_FMN"/>
    <property type="match status" value="1"/>
</dbReference>
<dbReference type="CDD" id="cd02933">
    <property type="entry name" value="OYE_like_FMN"/>
    <property type="match status" value="1"/>
</dbReference>
<organism evidence="5 6">
    <name type="scientific">Absidia repens</name>
    <dbReference type="NCBI Taxonomy" id="90262"/>
    <lineage>
        <taxon>Eukaryota</taxon>
        <taxon>Fungi</taxon>
        <taxon>Fungi incertae sedis</taxon>
        <taxon>Mucoromycota</taxon>
        <taxon>Mucoromycotina</taxon>
        <taxon>Mucoromycetes</taxon>
        <taxon>Mucorales</taxon>
        <taxon>Cunninghamellaceae</taxon>
        <taxon>Absidia</taxon>
    </lineage>
</organism>
<evidence type="ECO:0000313" key="5">
    <source>
        <dbReference type="EMBL" id="ORZ12809.1"/>
    </source>
</evidence>
<accession>A0A1X2IAK4</accession>
<evidence type="ECO:0000256" key="3">
    <source>
        <dbReference type="ARBA" id="ARBA00023002"/>
    </source>
</evidence>
<dbReference type="InterPro" id="IPR001155">
    <property type="entry name" value="OxRdtase_FMN_N"/>
</dbReference>
<dbReference type="InterPro" id="IPR045247">
    <property type="entry name" value="Oye-like"/>
</dbReference>
<keyword evidence="3" id="KW-0560">Oxidoreductase</keyword>
<proteinExistence type="inferred from homology"/>
<dbReference type="STRING" id="90262.A0A1X2IAK4"/>
<protein>
    <recommendedName>
        <fullName evidence="4">NADH:flavin oxidoreductase/NADH oxidase N-terminal domain-containing protein</fullName>
    </recommendedName>
</protein>
<dbReference type="SUPFAM" id="SSF51395">
    <property type="entry name" value="FMN-linked oxidoreductases"/>
    <property type="match status" value="1"/>
</dbReference>
<dbReference type="Gene3D" id="3.20.20.70">
    <property type="entry name" value="Aldolase class I"/>
    <property type="match status" value="1"/>
</dbReference>
<evidence type="ECO:0000256" key="1">
    <source>
        <dbReference type="ARBA" id="ARBA00001917"/>
    </source>
</evidence>
<keyword evidence="6" id="KW-1185">Reference proteome</keyword>
<dbReference type="Proteomes" id="UP000193560">
    <property type="component" value="Unassembled WGS sequence"/>
</dbReference>
<dbReference type="FunFam" id="3.20.20.70:FF:000059">
    <property type="entry name" value="N-ethylmaleimide reductase, FMN-linked"/>
    <property type="match status" value="1"/>
</dbReference>
<comment type="cofactor">
    <cofactor evidence="1">
        <name>FMN</name>
        <dbReference type="ChEBI" id="CHEBI:58210"/>
    </cofactor>
</comment>
<evidence type="ECO:0000313" key="6">
    <source>
        <dbReference type="Proteomes" id="UP000193560"/>
    </source>
</evidence>
<dbReference type="PANTHER" id="PTHR22893">
    <property type="entry name" value="NADH OXIDOREDUCTASE-RELATED"/>
    <property type="match status" value="1"/>
</dbReference>
<dbReference type="AlphaFoldDB" id="A0A1X2IAK4"/>
<comment type="caution">
    <text evidence="5">The sequence shown here is derived from an EMBL/GenBank/DDBJ whole genome shotgun (WGS) entry which is preliminary data.</text>
</comment>
<dbReference type="InterPro" id="IPR013785">
    <property type="entry name" value="Aldolase_TIM"/>
</dbReference>
<dbReference type="OrthoDB" id="276546at2759"/>
<gene>
    <name evidence="5" type="ORF">BCR42DRAFT_467930</name>
</gene>
<dbReference type="PANTHER" id="PTHR22893:SF91">
    <property type="entry name" value="NADPH DEHYDROGENASE 2-RELATED"/>
    <property type="match status" value="1"/>
</dbReference>
<comment type="similarity">
    <text evidence="2">Belongs to the NADH:flavin oxidoreductase/NADH oxidase family.</text>
</comment>
<reference evidence="5 6" key="1">
    <citation type="submission" date="2016-07" db="EMBL/GenBank/DDBJ databases">
        <title>Pervasive Adenine N6-methylation of Active Genes in Fungi.</title>
        <authorList>
            <consortium name="DOE Joint Genome Institute"/>
            <person name="Mondo S.J."/>
            <person name="Dannebaum R.O."/>
            <person name="Kuo R.C."/>
            <person name="Labutti K."/>
            <person name="Haridas S."/>
            <person name="Kuo A."/>
            <person name="Salamov A."/>
            <person name="Ahrendt S.R."/>
            <person name="Lipzen A."/>
            <person name="Sullivan W."/>
            <person name="Andreopoulos W.B."/>
            <person name="Clum A."/>
            <person name="Lindquist E."/>
            <person name="Daum C."/>
            <person name="Ramamoorthy G.K."/>
            <person name="Gryganskyi A."/>
            <person name="Culley D."/>
            <person name="Magnuson J.K."/>
            <person name="James T.Y."/>
            <person name="O'Malley M.A."/>
            <person name="Stajich J.E."/>
            <person name="Spatafora J.W."/>
            <person name="Visel A."/>
            <person name="Grigoriev I.V."/>
        </authorList>
    </citation>
    <scope>NUCLEOTIDE SEQUENCE [LARGE SCALE GENOMIC DNA]</scope>
    <source>
        <strain evidence="5 6">NRRL 1336</strain>
    </source>
</reference>
<dbReference type="GO" id="GO:0010181">
    <property type="term" value="F:FMN binding"/>
    <property type="evidence" value="ECO:0007669"/>
    <property type="project" value="InterPro"/>
</dbReference>
<dbReference type="GO" id="GO:0016628">
    <property type="term" value="F:oxidoreductase activity, acting on the CH-CH group of donors, NAD or NADP as acceptor"/>
    <property type="evidence" value="ECO:0007669"/>
    <property type="project" value="UniProtKB-ARBA"/>
</dbReference>